<name>A0A939PAA9_9ACTN</name>
<dbReference type="Proteomes" id="UP000669179">
    <property type="component" value="Unassembled WGS sequence"/>
</dbReference>
<evidence type="ECO:0000313" key="1">
    <source>
        <dbReference type="EMBL" id="MBO2445904.1"/>
    </source>
</evidence>
<sequence length="49" mass="5139">MDISEYRQLGIPLTGYQGAIAGLTFTPDNSALISVDATGKLLSRSIVPS</sequence>
<proteinExistence type="predicted"/>
<protein>
    <recommendedName>
        <fullName evidence="3">WD40 repeat domain-containing protein</fullName>
    </recommendedName>
</protein>
<accession>A0A939PAA9</accession>
<dbReference type="RefSeq" id="WP_208253484.1">
    <property type="nucleotide sequence ID" value="NZ_JAGEOJ010000001.1"/>
</dbReference>
<evidence type="ECO:0000313" key="2">
    <source>
        <dbReference type="Proteomes" id="UP000669179"/>
    </source>
</evidence>
<dbReference type="AlphaFoldDB" id="A0A939PAA9"/>
<dbReference type="EMBL" id="JAGEOJ010000001">
    <property type="protein sequence ID" value="MBO2445904.1"/>
    <property type="molecule type" value="Genomic_DNA"/>
</dbReference>
<comment type="caution">
    <text evidence="1">The sequence shown here is derived from an EMBL/GenBank/DDBJ whole genome shotgun (WGS) entry which is preliminary data.</text>
</comment>
<evidence type="ECO:0008006" key="3">
    <source>
        <dbReference type="Google" id="ProtNLM"/>
    </source>
</evidence>
<reference evidence="1" key="1">
    <citation type="submission" date="2021-03" db="EMBL/GenBank/DDBJ databases">
        <authorList>
            <person name="Kanchanasin P."/>
            <person name="Saeng-In P."/>
            <person name="Phongsopitanun W."/>
            <person name="Yuki M."/>
            <person name="Kudo T."/>
            <person name="Ohkuma M."/>
            <person name="Tanasupawat S."/>
        </authorList>
    </citation>
    <scope>NUCLEOTIDE SEQUENCE</scope>
    <source>
        <strain evidence="1">GKU 128</strain>
    </source>
</reference>
<gene>
    <name evidence="1" type="ORF">J4573_02270</name>
</gene>
<organism evidence="1 2">
    <name type="scientific">Actinomadura barringtoniae</name>
    <dbReference type="NCBI Taxonomy" id="1427535"/>
    <lineage>
        <taxon>Bacteria</taxon>
        <taxon>Bacillati</taxon>
        <taxon>Actinomycetota</taxon>
        <taxon>Actinomycetes</taxon>
        <taxon>Streptosporangiales</taxon>
        <taxon>Thermomonosporaceae</taxon>
        <taxon>Actinomadura</taxon>
    </lineage>
</organism>
<keyword evidence="2" id="KW-1185">Reference proteome</keyword>